<sequence length="154" mass="17725">MPKESKAAQAYRAAESRVRSWSETEAKAYEHWQSANGRLMLLDLSSYGDHEIFPEIEADEDTQFYPMLLHVENPTNAALADDRSHKTIRKAQNYESNARDKYEDARAEKHHAEKLRDEALRRLEIEEAASHRLGGDVGVMIGENAYGYKKPLYR</sequence>
<proteinExistence type="predicted"/>
<protein>
    <submittedName>
        <fullName evidence="2">Uncharacterized protein</fullName>
    </submittedName>
</protein>
<feature type="coiled-coil region" evidence="1">
    <location>
        <begin position="88"/>
        <end position="122"/>
    </location>
</feature>
<dbReference type="AlphaFoldDB" id="A0A1J9Q5P8"/>
<dbReference type="VEuPathDB" id="FungiDB:ACJ73_04596"/>
<evidence type="ECO:0000256" key="1">
    <source>
        <dbReference type="SAM" id="Coils"/>
    </source>
</evidence>
<name>A0A1J9Q5P8_9EURO</name>
<gene>
    <name evidence="2" type="ORF">ACJ73_04596</name>
</gene>
<evidence type="ECO:0000313" key="2">
    <source>
        <dbReference type="EMBL" id="OJD24046.1"/>
    </source>
</evidence>
<evidence type="ECO:0000313" key="3">
    <source>
        <dbReference type="Proteomes" id="UP000242791"/>
    </source>
</evidence>
<keyword evidence="1" id="KW-0175">Coiled coil</keyword>
<dbReference type="OrthoDB" id="10418432at2759"/>
<comment type="caution">
    <text evidence="2">The sequence shown here is derived from an EMBL/GenBank/DDBJ whole genome shotgun (WGS) entry which is preliminary data.</text>
</comment>
<organism evidence="2 3">
    <name type="scientific">Blastomyces percursus</name>
    <dbReference type="NCBI Taxonomy" id="1658174"/>
    <lineage>
        <taxon>Eukaryota</taxon>
        <taxon>Fungi</taxon>
        <taxon>Dikarya</taxon>
        <taxon>Ascomycota</taxon>
        <taxon>Pezizomycotina</taxon>
        <taxon>Eurotiomycetes</taxon>
        <taxon>Eurotiomycetidae</taxon>
        <taxon>Onygenales</taxon>
        <taxon>Ajellomycetaceae</taxon>
        <taxon>Blastomyces</taxon>
    </lineage>
</organism>
<keyword evidence="3" id="KW-1185">Reference proteome</keyword>
<accession>A0A1J9Q5P8</accession>
<reference evidence="2 3" key="1">
    <citation type="submission" date="2015-08" db="EMBL/GenBank/DDBJ databases">
        <title>Emmonsia species relationships and genome sequence.</title>
        <authorList>
            <person name="Cuomo C.A."/>
            <person name="Schwartz I.S."/>
            <person name="Kenyon C."/>
            <person name="De Hoog G.S."/>
            <person name="Govender N.P."/>
            <person name="Botha A."/>
            <person name="Moreno L."/>
            <person name="De Vries M."/>
            <person name="Munoz J.F."/>
            <person name="Stielow J.B."/>
        </authorList>
    </citation>
    <scope>NUCLEOTIDE SEQUENCE [LARGE SCALE GENOMIC DNA]</scope>
    <source>
        <strain evidence="2 3">EI222</strain>
    </source>
</reference>
<dbReference type="EMBL" id="LGTZ01000647">
    <property type="protein sequence ID" value="OJD24046.1"/>
    <property type="molecule type" value="Genomic_DNA"/>
</dbReference>
<dbReference type="Proteomes" id="UP000242791">
    <property type="component" value="Unassembled WGS sequence"/>
</dbReference>